<dbReference type="InterPro" id="IPR002104">
    <property type="entry name" value="Integrase_catalytic"/>
</dbReference>
<feature type="compositionally biased region" description="Polar residues" evidence="2">
    <location>
        <begin position="52"/>
        <end position="66"/>
    </location>
</feature>
<evidence type="ECO:0000256" key="1">
    <source>
        <dbReference type="ARBA" id="ARBA00023172"/>
    </source>
</evidence>
<dbReference type="Gene3D" id="1.10.443.10">
    <property type="entry name" value="Intergrase catalytic core"/>
    <property type="match status" value="1"/>
</dbReference>
<dbReference type="AlphaFoldDB" id="A0A162RLR5"/>
<evidence type="ECO:0000259" key="3">
    <source>
        <dbReference type="Pfam" id="PF00589"/>
    </source>
</evidence>
<comment type="caution">
    <text evidence="4">The sequence shown here is derived from an EMBL/GenBank/DDBJ whole genome shotgun (WGS) entry which is preliminary data.</text>
</comment>
<feature type="domain" description="Tyr recombinase" evidence="3">
    <location>
        <begin position="772"/>
        <end position="855"/>
    </location>
</feature>
<evidence type="ECO:0000256" key="2">
    <source>
        <dbReference type="SAM" id="MobiDB-lite"/>
    </source>
</evidence>
<dbReference type="Proteomes" id="UP000076858">
    <property type="component" value="Unassembled WGS sequence"/>
</dbReference>
<evidence type="ECO:0000313" key="5">
    <source>
        <dbReference type="Proteomes" id="UP000076858"/>
    </source>
</evidence>
<feature type="compositionally biased region" description="Low complexity" evidence="2">
    <location>
        <begin position="126"/>
        <end position="148"/>
    </location>
</feature>
<dbReference type="InterPro" id="IPR013762">
    <property type="entry name" value="Integrase-like_cat_sf"/>
</dbReference>
<dbReference type="InterPro" id="IPR011010">
    <property type="entry name" value="DNA_brk_join_enz"/>
</dbReference>
<dbReference type="PANTHER" id="PTHR33050">
    <property type="entry name" value="REVERSE TRANSCRIPTASE DOMAIN-CONTAINING PROTEIN"/>
    <property type="match status" value="1"/>
</dbReference>
<dbReference type="PANTHER" id="PTHR33050:SF7">
    <property type="entry name" value="RIBONUCLEASE H"/>
    <property type="match status" value="1"/>
</dbReference>
<feature type="region of interest" description="Disordered" evidence="2">
    <location>
        <begin position="330"/>
        <end position="364"/>
    </location>
</feature>
<feature type="region of interest" description="Disordered" evidence="2">
    <location>
        <begin position="44"/>
        <end position="68"/>
    </location>
</feature>
<dbReference type="OrthoDB" id="6362838at2759"/>
<feature type="region of interest" description="Disordered" evidence="2">
    <location>
        <begin position="123"/>
        <end position="149"/>
    </location>
</feature>
<dbReference type="GO" id="GO:0003677">
    <property type="term" value="F:DNA binding"/>
    <property type="evidence" value="ECO:0007669"/>
    <property type="project" value="InterPro"/>
</dbReference>
<dbReference type="InterPro" id="IPR052055">
    <property type="entry name" value="Hepadnavirus_pol/RT"/>
</dbReference>
<accession>A0A162RLR5</accession>
<gene>
    <name evidence="4" type="ORF">APZ42_012632</name>
</gene>
<dbReference type="GO" id="GO:0006310">
    <property type="term" value="P:DNA recombination"/>
    <property type="evidence" value="ECO:0007669"/>
    <property type="project" value="UniProtKB-KW"/>
</dbReference>
<evidence type="ECO:0000313" key="4">
    <source>
        <dbReference type="EMBL" id="KZS20617.1"/>
    </source>
</evidence>
<organism evidence="4 5">
    <name type="scientific">Daphnia magna</name>
    <dbReference type="NCBI Taxonomy" id="35525"/>
    <lineage>
        <taxon>Eukaryota</taxon>
        <taxon>Metazoa</taxon>
        <taxon>Ecdysozoa</taxon>
        <taxon>Arthropoda</taxon>
        <taxon>Crustacea</taxon>
        <taxon>Branchiopoda</taxon>
        <taxon>Diplostraca</taxon>
        <taxon>Cladocera</taxon>
        <taxon>Anomopoda</taxon>
        <taxon>Daphniidae</taxon>
        <taxon>Daphnia</taxon>
    </lineage>
</organism>
<proteinExistence type="predicted"/>
<protein>
    <recommendedName>
        <fullName evidence="3">Tyr recombinase domain-containing protein</fullName>
    </recommendedName>
</protein>
<dbReference type="Pfam" id="PF00589">
    <property type="entry name" value="Phage_integrase"/>
    <property type="match status" value="1"/>
</dbReference>
<name>A0A162RLR5_9CRUS</name>
<sequence length="879" mass="97043">MRFYHREFWKTDPEWVRFSLTTFRGYFNKQKKAHGLTLSNEVEDDSLCASGPSGSSKRLRSSILTDDTQEKDLEGRDLQIVHHNQPALVTVYKDPETQQEKVFILISLPGGSTEIFFRSRQANNMSGDSSSSDSSSSSSNSDSDSSSDGEVRKFELSKAKSTCLAGWVVSGLGESKAKADREAYRPKLKKCPGLLVNPSLDDAFYIRHRSIKSSSASKANIDPVEKIYRNQTYKIFDLVKPLMFLASRVQKRKKTKADSKAIRTAVKLWAVLYHDVTSARRRNILSQIYPQIVGLLDDKSILPTGGDHLFGPKFTQALVEQVKTLNALENAGGGQRTSGQGSSSHFGRNFDHPPRSASSGGSHRNNSFNRYVKTSLAFFGSFGGRISFFAHVWSHLTLDPWVLSTVSEGFRLEFVADPIQSFIQPNAPMDATQHECCQKEVLSLLEKGAVVRTGQDDGFISGIFLIPKRSGGGPWTLSESGAHINYLELLAALKAIQCFTETLKASAVELRLDNTTAVSYVNRLGGGCKSKKLCEIALRISDWCEQRRLLPSAIFIPGVTNVMADAESRRPLSTGDWKLAPQTFRSLQLIWKTELDLFASSWNAQLPAFVSRFPQPGAWKTDAFSFNWKGLLGFCFPPFNLIPFCLTKIRQEQAEIVLVAPYWPSQFWFPSLMELATDIPVLLFPSKSLLTSPLGECHPLTVSEVIRLIAWRLSGDVLESAAFRQKLSSSFSEPLGTIHTLHTSPLGCLGVAGVLNGLSIPCRLVSTTTASLRNESNNNSLFIGSTKPHKPVSSSTIGRWIKDQLKEAGIDTTVYSAHSVRGAAASKAVRNGVPIQSILNQGHWASESTFARFYKRVIPSSDKTVGSSILRTISDSEEA</sequence>
<keyword evidence="1" id="KW-0233">DNA recombination</keyword>
<dbReference type="CDD" id="cd09275">
    <property type="entry name" value="RNase_HI_RT_DIRS1"/>
    <property type="match status" value="1"/>
</dbReference>
<dbReference type="GO" id="GO:0015074">
    <property type="term" value="P:DNA integration"/>
    <property type="evidence" value="ECO:0007669"/>
    <property type="project" value="InterPro"/>
</dbReference>
<keyword evidence="5" id="KW-1185">Reference proteome</keyword>
<reference evidence="4 5" key="1">
    <citation type="submission" date="2016-03" db="EMBL/GenBank/DDBJ databases">
        <title>EvidentialGene: Evidence-directed Construction of Genes on Genomes.</title>
        <authorList>
            <person name="Gilbert D.G."/>
            <person name="Choi J.-H."/>
            <person name="Mockaitis K."/>
            <person name="Colbourne J."/>
            <person name="Pfrender M."/>
        </authorList>
    </citation>
    <scope>NUCLEOTIDE SEQUENCE [LARGE SCALE GENOMIC DNA]</scope>
    <source>
        <strain evidence="4 5">Xinb3</strain>
        <tissue evidence="4">Complete organism</tissue>
    </source>
</reference>
<dbReference type="SUPFAM" id="SSF56349">
    <property type="entry name" value="DNA breaking-rejoining enzymes"/>
    <property type="match status" value="1"/>
</dbReference>
<dbReference type="EMBL" id="LRGB01000141">
    <property type="protein sequence ID" value="KZS20617.1"/>
    <property type="molecule type" value="Genomic_DNA"/>
</dbReference>